<keyword evidence="3" id="KW-1185">Reference proteome</keyword>
<evidence type="ECO:0008006" key="4">
    <source>
        <dbReference type="Google" id="ProtNLM"/>
    </source>
</evidence>
<dbReference type="KEGG" id="dfa:DFA_06388"/>
<evidence type="ECO:0000313" key="3">
    <source>
        <dbReference type="Proteomes" id="UP000007797"/>
    </source>
</evidence>
<dbReference type="EMBL" id="GL883007">
    <property type="protein sequence ID" value="EGG24240.1"/>
    <property type="molecule type" value="Genomic_DNA"/>
</dbReference>
<feature type="region of interest" description="Disordered" evidence="1">
    <location>
        <begin position="175"/>
        <end position="199"/>
    </location>
</feature>
<gene>
    <name evidence="2" type="ORF">DFA_06388</name>
</gene>
<reference evidence="3" key="1">
    <citation type="journal article" date="2011" name="Genome Res.">
        <title>Phylogeny-wide analysis of social amoeba genomes highlights ancient origins for complex intercellular communication.</title>
        <authorList>
            <person name="Heidel A.J."/>
            <person name="Lawal H.M."/>
            <person name="Felder M."/>
            <person name="Schilde C."/>
            <person name="Helps N.R."/>
            <person name="Tunggal B."/>
            <person name="Rivero F."/>
            <person name="John U."/>
            <person name="Schleicher M."/>
            <person name="Eichinger L."/>
            <person name="Platzer M."/>
            <person name="Noegel A.A."/>
            <person name="Schaap P."/>
            <person name="Gloeckner G."/>
        </authorList>
    </citation>
    <scope>NUCLEOTIDE SEQUENCE [LARGE SCALE GENOMIC DNA]</scope>
    <source>
        <strain evidence="3">SH3</strain>
    </source>
</reference>
<evidence type="ECO:0000313" key="2">
    <source>
        <dbReference type="EMBL" id="EGG24240.1"/>
    </source>
</evidence>
<name>F4PIV4_CACFS</name>
<organism evidence="2 3">
    <name type="scientific">Cavenderia fasciculata</name>
    <name type="common">Slime mold</name>
    <name type="synonym">Dictyostelium fasciculatum</name>
    <dbReference type="NCBI Taxonomy" id="261658"/>
    <lineage>
        <taxon>Eukaryota</taxon>
        <taxon>Amoebozoa</taxon>
        <taxon>Evosea</taxon>
        <taxon>Eumycetozoa</taxon>
        <taxon>Dictyostelia</taxon>
        <taxon>Acytosteliales</taxon>
        <taxon>Cavenderiaceae</taxon>
        <taxon>Cavenderia</taxon>
    </lineage>
</organism>
<feature type="compositionally biased region" description="Acidic residues" evidence="1">
    <location>
        <begin position="185"/>
        <end position="199"/>
    </location>
</feature>
<dbReference type="AlphaFoldDB" id="F4PIV4"/>
<protein>
    <recommendedName>
        <fullName evidence="4">Zinc-binding loop region of homing endonuclease domain-containing protein</fullName>
    </recommendedName>
</protein>
<evidence type="ECO:0000256" key="1">
    <source>
        <dbReference type="SAM" id="MobiDB-lite"/>
    </source>
</evidence>
<dbReference type="GeneID" id="14876237"/>
<sequence length="199" mass="23153">MNFQLMNVQNEHREPVYDEDYRFPYRLPQRVVRNQYNRMPWSMDLHSTYRWITSMVVLQENDDNERCSCGHAKSCGYGHNRNGHNQNGHQNGSTHASHHEIGTCWTLPKKLGGIDHHAAGPRISFRGEKVLVATLVYLYFHPGEPILAKHSVQHICGSKDCIRPGHLIEKLTKKQKIKLKHQQDDEKDEDDEEDESQSE</sequence>
<accession>F4PIV4</accession>
<proteinExistence type="predicted"/>
<dbReference type="RefSeq" id="XP_004362091.1">
    <property type="nucleotide sequence ID" value="XM_004362034.1"/>
</dbReference>
<dbReference type="Proteomes" id="UP000007797">
    <property type="component" value="Unassembled WGS sequence"/>
</dbReference>